<organism evidence="1 2">
    <name type="scientific">Phlebia brevispora</name>
    <dbReference type="NCBI Taxonomy" id="194682"/>
    <lineage>
        <taxon>Eukaryota</taxon>
        <taxon>Fungi</taxon>
        <taxon>Dikarya</taxon>
        <taxon>Basidiomycota</taxon>
        <taxon>Agaricomycotina</taxon>
        <taxon>Agaricomycetes</taxon>
        <taxon>Polyporales</taxon>
        <taxon>Meruliaceae</taxon>
        <taxon>Phlebia</taxon>
    </lineage>
</organism>
<keyword evidence="2" id="KW-1185">Reference proteome</keyword>
<evidence type="ECO:0000313" key="2">
    <source>
        <dbReference type="Proteomes" id="UP001148662"/>
    </source>
</evidence>
<comment type="caution">
    <text evidence="1">The sequence shown here is derived from an EMBL/GenBank/DDBJ whole genome shotgun (WGS) entry which is preliminary data.</text>
</comment>
<sequence length="1242" mass="137711">MERIRKRLIQEQADQFQGIGGSVLTSPSTPVVPALLCSASSSRRRSGSPHIVSSKDWKIDDLLSQGSNFKEVKRVSALSEEEMLRVIEEHESSGEPLIVENWHLHPKWPEEMFSAGWLLDRIGRDTWRIRNVRDRTDIDMTVEDFIRHSQTTTVCDGTRVLYGKDAPCPEEWKQWIYSAEVLPSSVCPNGPDNLLTNLTASEAVESLMCYLGAGDTLTPCHKDLCASSGHNLMCYTENGGSSFWFMTASGDAPKADAYFQTEIGLALDWEAHTASVEEFANANFPVYIAEQKLGDLVLVPPRSCHQVINHSGLTIKTAWSRMTIRGLGAALHHELPIYRRVCREEQYRVKYIIYRSLLRATEDMKAAAATPGSSLIKSPRRQQQAKSMRDLIELMDYIIYDEFTPGHKSLPTILSAGQGTSSPSRSSRPRRESMSERQVKTLITGDSVNSPEKLCNFACDFCGADIFHGFFECNDCVLEREDGATGDRPDNIEVSPDALGNGLILCPGCYAEGRTCTCGVMHAAQCRPFAVLLDTRNKAADVLKSVSASSGRRDPCQDTLSEEDIKNSNEIQMFHAGCELLAMRENAGIKVNTTRTCSTSGKPSHEVPYMHALYCDPCHRSMCFSRICNVGIHSADALLSYIAGKQEWHVRHTGAQKEFRQGVLTVQNAERSGAITIYRDRLVIAARQYRVCRPMYRECVKLGWYDQEEDLEADRPDSETSSDPLEINPSVPDNSAIDVVQDEQIPSIGDAERSISRASESPVTRGRLSSGAQSGSHILYTPSAKSVAKSEDESSEESALTPISSPAASRAASPAPSRRRRLQVYVLLPPRVRGRKRRKLPEDQLHRTFNIDTDGLADERLRADYSSSLVEVINAGNTANHRSYLAQKQRSSPKKKSARPREEVDLVNVSNSEDDRPIGSPPVKRTYGKRTLESLPLFSRVPPPEDPIPDAVRMTERTPRDEPIGIQDPSGRSIRRVGPPGHKRTRKSQTMGNPATKAPAVIPVPLATKVVATIDNTSRTDGALVSQTDAAAIGNSTRPKGAMTAFLRRPKNECVELGDQPARHSLGRFRRVRQEKYPPGQPPGQKYFPSATKVSTSHKPSDAPALTQLEVSEIQKTIQQLVDRVVSLERELVLKDTAINALRRDLENQQKDRQDLLAAVTGIPQVVTDSVQELLPGLKDSLKEEIYQRVLCQITPPGCASNMSTGPALWRSPPEPWRQPPGNKPDWGNQAHDRDRGSRHAQ</sequence>
<evidence type="ECO:0000313" key="1">
    <source>
        <dbReference type="EMBL" id="KAJ3557027.1"/>
    </source>
</evidence>
<proteinExistence type="predicted"/>
<gene>
    <name evidence="1" type="ORF">NM688_g1700</name>
</gene>
<reference evidence="1" key="1">
    <citation type="submission" date="2022-07" db="EMBL/GenBank/DDBJ databases">
        <title>Genome Sequence of Phlebia brevispora.</title>
        <authorList>
            <person name="Buettner E."/>
        </authorList>
    </citation>
    <scope>NUCLEOTIDE SEQUENCE</scope>
    <source>
        <strain evidence="1">MPL23</strain>
    </source>
</reference>
<dbReference type="Proteomes" id="UP001148662">
    <property type="component" value="Unassembled WGS sequence"/>
</dbReference>
<name>A0ACC1TAG2_9APHY</name>
<accession>A0ACC1TAG2</accession>
<protein>
    <submittedName>
        <fullName evidence="1">Uncharacterized protein</fullName>
    </submittedName>
</protein>
<dbReference type="EMBL" id="JANHOG010000190">
    <property type="protein sequence ID" value="KAJ3557027.1"/>
    <property type="molecule type" value="Genomic_DNA"/>
</dbReference>